<dbReference type="Proteomes" id="UP000184171">
    <property type="component" value="Unassembled WGS sequence"/>
</dbReference>
<proteinExistence type="inferred from homology"/>
<evidence type="ECO:0000313" key="6">
    <source>
        <dbReference type="Proteomes" id="UP000184171"/>
    </source>
</evidence>
<evidence type="ECO:0000313" key="5">
    <source>
        <dbReference type="EMBL" id="SHI90256.1"/>
    </source>
</evidence>
<keyword evidence="2" id="KW-0479">Metal-binding</keyword>
<dbReference type="STRING" id="1122189.SAMN02745165_01077"/>
<evidence type="ECO:0000256" key="1">
    <source>
        <dbReference type="ARBA" id="ARBA00010587"/>
    </source>
</evidence>
<feature type="domain" description="Hemerythrin-like" evidence="4">
    <location>
        <begin position="15"/>
        <end position="110"/>
    </location>
</feature>
<dbReference type="SUPFAM" id="SSF47188">
    <property type="entry name" value="Hemerythrin-like"/>
    <property type="match status" value="1"/>
</dbReference>
<dbReference type="EMBL" id="FQZT01000003">
    <property type="protein sequence ID" value="SHI90256.1"/>
    <property type="molecule type" value="Genomic_DNA"/>
</dbReference>
<keyword evidence="6" id="KW-1185">Reference proteome</keyword>
<dbReference type="InterPro" id="IPR035938">
    <property type="entry name" value="Hemerythrin-like_sf"/>
</dbReference>
<dbReference type="InterPro" id="IPR050669">
    <property type="entry name" value="Hemerythrin"/>
</dbReference>
<dbReference type="PANTHER" id="PTHR37164:SF1">
    <property type="entry name" value="BACTERIOHEMERYTHRIN"/>
    <property type="match status" value="1"/>
</dbReference>
<dbReference type="GO" id="GO:0046872">
    <property type="term" value="F:metal ion binding"/>
    <property type="evidence" value="ECO:0007669"/>
    <property type="project" value="UniProtKB-KW"/>
</dbReference>
<protein>
    <submittedName>
        <fullName evidence="5">Hemerythrin</fullName>
    </submittedName>
</protein>
<dbReference type="Pfam" id="PF01814">
    <property type="entry name" value="Hemerythrin"/>
    <property type="match status" value="1"/>
</dbReference>
<gene>
    <name evidence="5" type="ORF">SAMN02745165_01077</name>
</gene>
<name>A0A1M6EXX1_MALRU</name>
<dbReference type="InterPro" id="IPR012312">
    <property type="entry name" value="Hemerythrin-like"/>
</dbReference>
<comment type="similarity">
    <text evidence="1">Belongs to the hemerythrin family.</text>
</comment>
<dbReference type="Gene3D" id="1.20.120.50">
    <property type="entry name" value="Hemerythrin-like"/>
    <property type="match status" value="1"/>
</dbReference>
<dbReference type="AlphaFoldDB" id="A0A1M6EXX1"/>
<accession>A0A1M6EXX1</accession>
<evidence type="ECO:0000256" key="2">
    <source>
        <dbReference type="ARBA" id="ARBA00022723"/>
    </source>
</evidence>
<reference evidence="5 6" key="1">
    <citation type="submission" date="2016-11" db="EMBL/GenBank/DDBJ databases">
        <authorList>
            <person name="Jaros S."/>
            <person name="Januszkiewicz K."/>
            <person name="Wedrychowicz H."/>
        </authorList>
    </citation>
    <scope>NUCLEOTIDE SEQUENCE [LARGE SCALE GENOMIC DNA]</scope>
    <source>
        <strain evidence="5 6">DSM 5091</strain>
    </source>
</reference>
<dbReference type="PANTHER" id="PTHR37164">
    <property type="entry name" value="BACTERIOHEMERYTHRIN"/>
    <property type="match status" value="1"/>
</dbReference>
<organism evidence="5 6">
    <name type="scientific">Malonomonas rubra DSM 5091</name>
    <dbReference type="NCBI Taxonomy" id="1122189"/>
    <lineage>
        <taxon>Bacteria</taxon>
        <taxon>Pseudomonadati</taxon>
        <taxon>Thermodesulfobacteriota</taxon>
        <taxon>Desulfuromonadia</taxon>
        <taxon>Desulfuromonadales</taxon>
        <taxon>Geopsychrobacteraceae</taxon>
        <taxon>Malonomonas</taxon>
    </lineage>
</organism>
<keyword evidence="3" id="KW-0408">Iron</keyword>
<evidence type="ECO:0000259" key="4">
    <source>
        <dbReference type="Pfam" id="PF01814"/>
    </source>
</evidence>
<evidence type="ECO:0000256" key="3">
    <source>
        <dbReference type="ARBA" id="ARBA00023004"/>
    </source>
</evidence>
<sequence>MWGGAMVWYGIHKTGIPDIDLEHANIDTYLELARKSGMDETVFNNLIRALTLHFEHEESLCRDLKLNFTDEHRAEHQRLAHLLKLLPYDEKNPKEHLEFFKQMLISHISDFDRYINKAPD</sequence>